<dbReference type="InParanoid" id="A0A1U7SUG3"/>
<protein>
    <submittedName>
        <fullName evidence="7">E3 ubiquitin-protein ligase RNF170-like</fullName>
    </submittedName>
</protein>
<evidence type="ECO:0000259" key="5">
    <source>
        <dbReference type="PROSITE" id="PS50089"/>
    </source>
</evidence>
<dbReference type="InterPro" id="IPR001841">
    <property type="entry name" value="Znf_RING"/>
</dbReference>
<evidence type="ECO:0000256" key="2">
    <source>
        <dbReference type="ARBA" id="ARBA00022771"/>
    </source>
</evidence>
<organism evidence="6 7">
    <name type="scientific">Alligator sinensis</name>
    <name type="common">Chinese alligator</name>
    <dbReference type="NCBI Taxonomy" id="38654"/>
    <lineage>
        <taxon>Eukaryota</taxon>
        <taxon>Metazoa</taxon>
        <taxon>Chordata</taxon>
        <taxon>Craniata</taxon>
        <taxon>Vertebrata</taxon>
        <taxon>Euteleostomi</taxon>
        <taxon>Archelosauria</taxon>
        <taxon>Archosauria</taxon>
        <taxon>Crocodylia</taxon>
        <taxon>Alligatoridae</taxon>
        <taxon>Alligatorinae</taxon>
        <taxon>Alligator</taxon>
    </lineage>
</organism>
<dbReference type="GO" id="GO:0008270">
    <property type="term" value="F:zinc ion binding"/>
    <property type="evidence" value="ECO:0007669"/>
    <property type="project" value="UniProtKB-KW"/>
</dbReference>
<keyword evidence="1" id="KW-0479">Metal-binding</keyword>
<dbReference type="eggNOG" id="KOG2164">
    <property type="taxonomic scope" value="Eukaryota"/>
</dbReference>
<dbReference type="SMART" id="SM00184">
    <property type="entry name" value="RING"/>
    <property type="match status" value="1"/>
</dbReference>
<proteinExistence type="predicted"/>
<evidence type="ECO:0000256" key="1">
    <source>
        <dbReference type="ARBA" id="ARBA00022723"/>
    </source>
</evidence>
<dbReference type="Proteomes" id="UP000189705">
    <property type="component" value="Unplaced"/>
</dbReference>
<dbReference type="InterPro" id="IPR013083">
    <property type="entry name" value="Znf_RING/FYVE/PHD"/>
</dbReference>
<dbReference type="GO" id="GO:0061630">
    <property type="term" value="F:ubiquitin protein ligase activity"/>
    <property type="evidence" value="ECO:0007669"/>
    <property type="project" value="InterPro"/>
</dbReference>
<dbReference type="PROSITE" id="PS00518">
    <property type="entry name" value="ZF_RING_1"/>
    <property type="match status" value="1"/>
</dbReference>
<dbReference type="PROSITE" id="PS50089">
    <property type="entry name" value="ZF_RING_2"/>
    <property type="match status" value="1"/>
</dbReference>
<keyword evidence="2 4" id="KW-0863">Zinc-finger</keyword>
<dbReference type="SUPFAM" id="SSF57850">
    <property type="entry name" value="RING/U-box"/>
    <property type="match status" value="1"/>
</dbReference>
<keyword evidence="3" id="KW-0862">Zinc</keyword>
<dbReference type="Gene3D" id="3.30.40.10">
    <property type="entry name" value="Zinc/RING finger domain, C3HC4 (zinc finger)"/>
    <property type="match status" value="1"/>
</dbReference>
<dbReference type="RefSeq" id="XP_006036858.2">
    <property type="nucleotide sequence ID" value="XM_006036796.3"/>
</dbReference>
<reference evidence="7" key="1">
    <citation type="submission" date="2025-08" db="UniProtKB">
        <authorList>
            <consortium name="RefSeq"/>
        </authorList>
    </citation>
    <scope>IDENTIFICATION</scope>
</reference>
<evidence type="ECO:0000256" key="3">
    <source>
        <dbReference type="ARBA" id="ARBA00022833"/>
    </source>
</evidence>
<gene>
    <name evidence="7" type="primary">LOC102372266</name>
</gene>
<accession>A0A1U7SUG3</accession>
<evidence type="ECO:0000313" key="7">
    <source>
        <dbReference type="RefSeq" id="XP_006036858.2"/>
    </source>
</evidence>
<keyword evidence="6" id="KW-1185">Reference proteome</keyword>
<sequence length="295" mass="33464">MYPYNIPVREGSGIIPTLQMRNRKTWYICTAHSAQQTQPAKAAGIRKKSSGYISTEGRTLSHTLCRPSEPRFANVNQQKMSHLEKGYNHFSSRNPIESLQHWQPHYHSDFNCPICLQTATCPVETNCGHIFCGSCLITYWKHGSWLGAISCPLCRQKVILLDNVFCENQQDKPSKQIVHEIRDYNKRFSGQPRQFADYLYDMPLFLHLTLRGIFTQGGLIWIFFLRVIVCSLGTITCLSSPFDIMPEPPRGVLGAADDLVVVFLFLNCMINICREIESEGISMTSSATQSMLSES</sequence>
<dbReference type="GeneID" id="102372266"/>
<dbReference type="InterPro" id="IPR017907">
    <property type="entry name" value="Znf_RING_CS"/>
</dbReference>
<dbReference type="CDD" id="cd16553">
    <property type="entry name" value="RING-HC_RNF170"/>
    <property type="match status" value="1"/>
</dbReference>
<evidence type="ECO:0000256" key="4">
    <source>
        <dbReference type="PROSITE-ProRule" id="PRU00175"/>
    </source>
</evidence>
<dbReference type="PANTHER" id="PTHR22894:SF2">
    <property type="entry name" value="RING-TYPE DOMAIN-CONTAINING PROTEIN"/>
    <property type="match status" value="1"/>
</dbReference>
<dbReference type="InterPro" id="IPR027370">
    <property type="entry name" value="Znf-RING_euk"/>
</dbReference>
<dbReference type="InterPro" id="IPR038896">
    <property type="entry name" value="RNF170"/>
</dbReference>
<dbReference type="KEGG" id="asn:102372266"/>
<name>A0A1U7SUG3_ALLSI</name>
<evidence type="ECO:0000313" key="6">
    <source>
        <dbReference type="Proteomes" id="UP000189705"/>
    </source>
</evidence>
<dbReference type="PANTHER" id="PTHR22894">
    <property type="entry name" value="RING-TYPE DOMAIN-CONTAINING PROTEIN"/>
    <property type="match status" value="1"/>
</dbReference>
<dbReference type="Pfam" id="PF13445">
    <property type="entry name" value="zf-RING_UBOX"/>
    <property type="match status" value="1"/>
</dbReference>
<feature type="domain" description="RING-type" evidence="5">
    <location>
        <begin position="112"/>
        <end position="155"/>
    </location>
</feature>
<dbReference type="AlphaFoldDB" id="A0A1U7SUG3"/>